<keyword evidence="11" id="KW-0482">Metalloprotease</keyword>
<evidence type="ECO:0000256" key="7">
    <source>
        <dbReference type="ARBA" id="ARBA00022670"/>
    </source>
</evidence>
<evidence type="ECO:0000259" key="14">
    <source>
        <dbReference type="Pfam" id="PF01433"/>
    </source>
</evidence>
<dbReference type="EMBL" id="BAAAOS010000018">
    <property type="protein sequence ID" value="GAA1569953.1"/>
    <property type="molecule type" value="Genomic_DNA"/>
</dbReference>
<dbReference type="Gene3D" id="2.60.40.1730">
    <property type="entry name" value="tricorn interacting facor f3 domain"/>
    <property type="match status" value="1"/>
</dbReference>
<evidence type="ECO:0000256" key="4">
    <source>
        <dbReference type="ARBA" id="ARBA00012564"/>
    </source>
</evidence>
<evidence type="ECO:0000256" key="1">
    <source>
        <dbReference type="ARBA" id="ARBA00000098"/>
    </source>
</evidence>
<dbReference type="Pfam" id="PF11838">
    <property type="entry name" value="ERAP1_C"/>
    <property type="match status" value="1"/>
</dbReference>
<dbReference type="InterPro" id="IPR050344">
    <property type="entry name" value="Peptidase_M1_aminopeptidases"/>
</dbReference>
<evidence type="ECO:0000256" key="13">
    <source>
        <dbReference type="ARBA" id="ARBA00031533"/>
    </source>
</evidence>
<comment type="catalytic activity">
    <reaction evidence="1">
        <text>Release of an N-terminal amino acid, Xaa-|-Yaa- from a peptide, amide or arylamide. Xaa is preferably Ala, but may be most amino acids including Pro (slow action). When a terminal hydrophobic residue is followed by a prolyl residue, the two may be released as an intact Xaa-Pro dipeptide.</text>
        <dbReference type="EC" id="3.4.11.2"/>
    </reaction>
</comment>
<evidence type="ECO:0000256" key="3">
    <source>
        <dbReference type="ARBA" id="ARBA00010136"/>
    </source>
</evidence>
<dbReference type="Proteomes" id="UP001500393">
    <property type="component" value="Unassembled WGS sequence"/>
</dbReference>
<dbReference type="NCBIfam" id="TIGR02412">
    <property type="entry name" value="pepN_strep_liv"/>
    <property type="match status" value="1"/>
</dbReference>
<evidence type="ECO:0000256" key="6">
    <source>
        <dbReference type="ARBA" id="ARBA00022438"/>
    </source>
</evidence>
<keyword evidence="7" id="KW-0645">Protease</keyword>
<evidence type="ECO:0000256" key="5">
    <source>
        <dbReference type="ARBA" id="ARBA00015611"/>
    </source>
</evidence>
<evidence type="ECO:0000256" key="11">
    <source>
        <dbReference type="ARBA" id="ARBA00023049"/>
    </source>
</evidence>
<evidence type="ECO:0000256" key="10">
    <source>
        <dbReference type="ARBA" id="ARBA00022833"/>
    </source>
</evidence>
<proteinExistence type="inferred from homology"/>
<dbReference type="Pfam" id="PF01433">
    <property type="entry name" value="Peptidase_M1"/>
    <property type="match status" value="1"/>
</dbReference>
<protein>
    <recommendedName>
        <fullName evidence="5">Aminopeptidase N</fullName>
        <ecNumber evidence="4">3.4.11.2</ecNumber>
    </recommendedName>
    <alternativeName>
        <fullName evidence="12">Alanine aminopeptidase</fullName>
    </alternativeName>
    <alternativeName>
        <fullName evidence="13">Lysyl aminopeptidase</fullName>
    </alternativeName>
</protein>
<evidence type="ECO:0000313" key="17">
    <source>
        <dbReference type="EMBL" id="GAA1569953.1"/>
    </source>
</evidence>
<evidence type="ECO:0000256" key="2">
    <source>
        <dbReference type="ARBA" id="ARBA00001947"/>
    </source>
</evidence>
<evidence type="ECO:0000256" key="12">
    <source>
        <dbReference type="ARBA" id="ARBA00029811"/>
    </source>
</evidence>
<feature type="domain" description="Peptidase M1 membrane alanine aminopeptidase" evidence="14">
    <location>
        <begin position="225"/>
        <end position="437"/>
    </location>
</feature>
<feature type="domain" description="ERAP1-like C-terminal" evidence="15">
    <location>
        <begin position="507"/>
        <end position="811"/>
    </location>
</feature>
<keyword evidence="6 17" id="KW-0031">Aminopeptidase</keyword>
<comment type="cofactor">
    <cofactor evidence="2">
        <name>Zn(2+)</name>
        <dbReference type="ChEBI" id="CHEBI:29105"/>
    </cofactor>
</comment>
<gene>
    <name evidence="17" type="primary">pepN_1</name>
    <name evidence="17" type="ORF">GCM10009789_24400</name>
</gene>
<dbReference type="PRINTS" id="PR00756">
    <property type="entry name" value="ALADIPTASE"/>
</dbReference>
<comment type="similarity">
    <text evidence="3">Belongs to the peptidase M1 family.</text>
</comment>
<dbReference type="InterPro" id="IPR045357">
    <property type="entry name" value="Aminopeptidase_N-like_N"/>
</dbReference>
<feature type="domain" description="Aminopeptidase N-like N-terminal" evidence="16">
    <location>
        <begin position="129"/>
        <end position="182"/>
    </location>
</feature>
<dbReference type="GO" id="GO:0004177">
    <property type="term" value="F:aminopeptidase activity"/>
    <property type="evidence" value="ECO:0007669"/>
    <property type="project" value="UniProtKB-KW"/>
</dbReference>
<evidence type="ECO:0000313" key="18">
    <source>
        <dbReference type="Proteomes" id="UP001500393"/>
    </source>
</evidence>
<dbReference type="EC" id="3.4.11.2" evidence="4"/>
<dbReference type="SUPFAM" id="SSF55486">
    <property type="entry name" value="Metalloproteases ('zincins'), catalytic domain"/>
    <property type="match status" value="1"/>
</dbReference>
<dbReference type="InterPro" id="IPR027268">
    <property type="entry name" value="Peptidase_M4/M1_CTD_sf"/>
</dbReference>
<organism evidence="17 18">
    <name type="scientific">Kribbella sancticallisti</name>
    <dbReference type="NCBI Taxonomy" id="460087"/>
    <lineage>
        <taxon>Bacteria</taxon>
        <taxon>Bacillati</taxon>
        <taxon>Actinomycetota</taxon>
        <taxon>Actinomycetes</taxon>
        <taxon>Propionibacteriales</taxon>
        <taxon>Kribbellaceae</taxon>
        <taxon>Kribbella</taxon>
    </lineage>
</organism>
<keyword evidence="10" id="KW-0862">Zinc</keyword>
<comment type="caution">
    <text evidence="17">The sequence shown here is derived from an EMBL/GenBank/DDBJ whole genome shotgun (WGS) entry which is preliminary data.</text>
</comment>
<dbReference type="Gene3D" id="1.10.390.10">
    <property type="entry name" value="Neutral Protease Domain 2"/>
    <property type="match status" value="1"/>
</dbReference>
<evidence type="ECO:0000259" key="15">
    <source>
        <dbReference type="Pfam" id="PF11838"/>
    </source>
</evidence>
<dbReference type="InterPro" id="IPR042097">
    <property type="entry name" value="Aminopeptidase_N-like_N_sf"/>
</dbReference>
<keyword evidence="18" id="KW-1185">Reference proteome</keyword>
<evidence type="ECO:0000259" key="16">
    <source>
        <dbReference type="Pfam" id="PF17900"/>
    </source>
</evidence>
<name>A0ABP4P3A9_9ACTN</name>
<dbReference type="PANTHER" id="PTHR11533:SF174">
    <property type="entry name" value="PUROMYCIN-SENSITIVE AMINOPEPTIDASE-RELATED"/>
    <property type="match status" value="1"/>
</dbReference>
<reference evidence="18" key="1">
    <citation type="journal article" date="2019" name="Int. J. Syst. Evol. Microbiol.">
        <title>The Global Catalogue of Microorganisms (GCM) 10K type strain sequencing project: providing services to taxonomists for standard genome sequencing and annotation.</title>
        <authorList>
            <consortium name="The Broad Institute Genomics Platform"/>
            <consortium name="The Broad Institute Genome Sequencing Center for Infectious Disease"/>
            <person name="Wu L."/>
            <person name="Ma J."/>
        </authorList>
    </citation>
    <scope>NUCLEOTIDE SEQUENCE [LARGE SCALE GENOMIC DNA]</scope>
    <source>
        <strain evidence="18">JCM 14969</strain>
    </source>
</reference>
<dbReference type="PANTHER" id="PTHR11533">
    <property type="entry name" value="PROTEASE M1 ZINC METALLOPROTEASE"/>
    <property type="match status" value="1"/>
</dbReference>
<dbReference type="InterPro" id="IPR024571">
    <property type="entry name" value="ERAP1-like_C_dom"/>
</dbReference>
<sequence length="822" mass="89482">MHRMPSLTVDGARTRAAALTVHSYAVDLDLTRGDRTFGSTTRIVFSAAAQTSYLDVKPDELTSVTLNGQPVDVAGLTDGRLALTGLAAENELVVVASMLYSNDGEGLHRSVDAADGLTYLYAMSFLDAAPRIFACFDQPDLKAPYKLKVTAPPEWIVLGNGAATQVSPGRWELAETQPLSTYFVTLVAGPYHQIKDEHDGIPLSVVSRQSLAEALDREAEDIFTVSKQSFDEFHRLFGYRYPFGEYHQAFVPEFNAGAMENPGCVTFRDSMVFRSAVTDGERSNRARTVVHEMAHQWFGDTVTMRWWNDLWLNESFAEYMAHRVATEATRYTDNWIDFAFIRKWWGLQADQRSSTHPVAADAVKDALASLDDFDGISYAKGAAVLKQLAAYLGDDVFLAGVRAHIKSNEFGNATFADLVAKWTEAGAVGLDAWAQNWLRTPGVDTISAERTATGIKLRRQAPADHPADRPHQLTVGGFDESGTAVSVPVLLDADEVEVELDPSLAVVVPDASDDTWAKIRLDADSLARLTAVLPKIEDGVTRAVVLNSLRDAIADTELDPRLGFDVLLATLPHETSDIAVSTMVRWAEAWLLGIYLPLEPYRAKLAEVLTERLSSTPQGSSLQLAVARGAVKLTDDVKLLKGWLTGVDVPEGLSIDADLRWLLTLQLAGLGAIGDAEIDAELARDNSSEGAVHATRCRAALPTEEAKERAWKLIMTDADAANYDLYAACEGFWNPAQLELTAPYVNRYFEEIAGTEKLRSGWVVARSASLAFPSYAIDDRVVGLAAALIADESVAAGVRRAVGDGLDDLKRALAVRAAYPGS</sequence>
<dbReference type="SUPFAM" id="SSF63737">
    <property type="entry name" value="Leukotriene A4 hydrolase N-terminal domain"/>
    <property type="match status" value="1"/>
</dbReference>
<accession>A0ABP4P3A9</accession>
<dbReference type="InterPro" id="IPR014782">
    <property type="entry name" value="Peptidase_M1_dom"/>
</dbReference>
<dbReference type="CDD" id="cd09602">
    <property type="entry name" value="M1_APN"/>
    <property type="match status" value="1"/>
</dbReference>
<evidence type="ECO:0000256" key="9">
    <source>
        <dbReference type="ARBA" id="ARBA00022801"/>
    </source>
</evidence>
<keyword evidence="8" id="KW-0479">Metal-binding</keyword>
<dbReference type="InterPro" id="IPR001930">
    <property type="entry name" value="Peptidase_M1"/>
</dbReference>
<keyword evidence="9" id="KW-0378">Hydrolase</keyword>
<evidence type="ECO:0000256" key="8">
    <source>
        <dbReference type="ARBA" id="ARBA00022723"/>
    </source>
</evidence>
<dbReference type="InterPro" id="IPR012778">
    <property type="entry name" value="Pept_M1_aminopeptidase"/>
</dbReference>
<dbReference type="Pfam" id="PF17900">
    <property type="entry name" value="Peptidase_M1_N"/>
    <property type="match status" value="1"/>
</dbReference>